<organism evidence="7 8">
    <name type="scientific">Curvularia kusanoi</name>
    <name type="common">Cochliobolus kusanoi</name>
    <dbReference type="NCBI Taxonomy" id="90978"/>
    <lineage>
        <taxon>Eukaryota</taxon>
        <taxon>Fungi</taxon>
        <taxon>Dikarya</taxon>
        <taxon>Ascomycota</taxon>
        <taxon>Pezizomycotina</taxon>
        <taxon>Dothideomycetes</taxon>
        <taxon>Pleosporomycetidae</taxon>
        <taxon>Pleosporales</taxon>
        <taxon>Pleosporineae</taxon>
        <taxon>Pleosporaceae</taxon>
        <taxon>Curvularia</taxon>
    </lineage>
</organism>
<feature type="region of interest" description="Disordered" evidence="6">
    <location>
        <begin position="343"/>
        <end position="594"/>
    </location>
</feature>
<keyword evidence="8" id="KW-1185">Reference proteome</keyword>
<feature type="compositionally biased region" description="Basic residues" evidence="6">
    <location>
        <begin position="681"/>
        <end position="691"/>
    </location>
</feature>
<accession>A0A9P4TMK6</accession>
<protein>
    <submittedName>
        <fullName evidence="7">Uncharacterized protein</fullName>
    </submittedName>
</protein>
<feature type="compositionally biased region" description="Polar residues" evidence="6">
    <location>
        <begin position="981"/>
        <end position="997"/>
    </location>
</feature>
<feature type="compositionally biased region" description="Basic and acidic residues" evidence="6">
    <location>
        <begin position="1"/>
        <end position="16"/>
    </location>
</feature>
<dbReference type="InterPro" id="IPR017956">
    <property type="entry name" value="AT_hook_DNA-bd_motif"/>
</dbReference>
<keyword evidence="5" id="KW-0175">Coiled coil</keyword>
<dbReference type="Proteomes" id="UP000801428">
    <property type="component" value="Unassembled WGS sequence"/>
</dbReference>
<dbReference type="PRINTS" id="PR00930">
    <property type="entry name" value="HIGHMOBLTYIY"/>
</dbReference>
<dbReference type="GO" id="GO:0006355">
    <property type="term" value="P:regulation of DNA-templated transcription"/>
    <property type="evidence" value="ECO:0007669"/>
    <property type="project" value="InterPro"/>
</dbReference>
<feature type="region of interest" description="Disordered" evidence="6">
    <location>
        <begin position="945"/>
        <end position="1024"/>
    </location>
</feature>
<feature type="region of interest" description="Disordered" evidence="6">
    <location>
        <begin position="1"/>
        <end position="313"/>
    </location>
</feature>
<dbReference type="SMART" id="SM00384">
    <property type="entry name" value="AT_hook"/>
    <property type="match status" value="2"/>
</dbReference>
<dbReference type="InterPro" id="IPR000116">
    <property type="entry name" value="HMGA"/>
</dbReference>
<dbReference type="GO" id="GO:0003677">
    <property type="term" value="F:DNA binding"/>
    <property type="evidence" value="ECO:0007669"/>
    <property type="project" value="UniProtKB-KW"/>
</dbReference>
<dbReference type="GO" id="GO:0005634">
    <property type="term" value="C:nucleus"/>
    <property type="evidence" value="ECO:0007669"/>
    <property type="project" value="UniProtKB-SubCell"/>
</dbReference>
<dbReference type="EMBL" id="SWKU01000003">
    <property type="protein sequence ID" value="KAF3008464.1"/>
    <property type="molecule type" value="Genomic_DNA"/>
</dbReference>
<feature type="coiled-coil region" evidence="5">
    <location>
        <begin position="891"/>
        <end position="918"/>
    </location>
</feature>
<feature type="compositionally biased region" description="Low complexity" evidence="6">
    <location>
        <begin position="387"/>
        <end position="399"/>
    </location>
</feature>
<evidence type="ECO:0000256" key="2">
    <source>
        <dbReference type="ARBA" id="ARBA00022737"/>
    </source>
</evidence>
<dbReference type="GO" id="GO:0000785">
    <property type="term" value="C:chromatin"/>
    <property type="evidence" value="ECO:0007669"/>
    <property type="project" value="InterPro"/>
</dbReference>
<gene>
    <name evidence="7" type="ORF">E8E13_004235</name>
</gene>
<dbReference type="PROSITE" id="PS00354">
    <property type="entry name" value="HMGI_Y"/>
    <property type="match status" value="1"/>
</dbReference>
<feature type="compositionally biased region" description="Acidic residues" evidence="6">
    <location>
        <begin position="202"/>
        <end position="218"/>
    </location>
</feature>
<feature type="compositionally biased region" description="Acidic residues" evidence="6">
    <location>
        <begin position="296"/>
        <end position="313"/>
    </location>
</feature>
<keyword evidence="3" id="KW-0238">DNA-binding</keyword>
<reference evidence="7" key="1">
    <citation type="submission" date="2019-04" db="EMBL/GenBank/DDBJ databases">
        <title>Sequencing of skin fungus with MAO and IRED activity.</title>
        <authorList>
            <person name="Marsaioli A.J."/>
            <person name="Bonatto J.M.C."/>
            <person name="Reis Junior O."/>
        </authorList>
    </citation>
    <scope>NUCLEOTIDE SEQUENCE</scope>
    <source>
        <strain evidence="7">30M1</strain>
    </source>
</reference>
<feature type="compositionally biased region" description="Polar residues" evidence="6">
    <location>
        <begin position="836"/>
        <end position="858"/>
    </location>
</feature>
<sequence>MANRRRSEQFSDHAARDYSSSPDPLAMSGHDSTITSMRKPQHTPHTLARTTSPNRQNRGPSTHEFEIASPAKSMIMNTPRMGGASPWRIKVTVQAEPESDGDNTMSPTVKKVTRTKTTTVPLKDHDDPSPMKRGRGRPRKSDAAGSTPAKTKRKGTPVKPAARSKSRDAGVRPTGPSAADVDPDAPPKRGRGRPRKVVQPAAEEEETLVANDDEENSDERENATPLPAGLSRTVASNLDTPPETETSKRLHGRKGTPHAMNPLAIVISSDEEESDEDDEVLTPSEDEGRHSAGVETEVDDAEPFAHEDDDEVDVDNFAFDEGTTRMPDDSTIIDSEGFSIISVDSLPSRSSPPKADELQNAPVPSIASVMKRDHPNPAAITQAAREGGTTSRSSPGPSRLAPTSKPVQSSPNLAHPRHITPAVDKEAPSAPPSIEPARSSPAKIETPKMGRALTAGVALQGVTDPARFTPDSSQEATNDRRGSLDDLFRGFSEKSRKQLQDGLRLGEQLAQEKASNGSPYSVPGPTHAEGSSRDRPLKTQRKWRTRLLTPEDEQNDNPTASAATEAEVQYPALPAAEQPSQLPSPIRSEDEGEMSFQVDSIVASVMEEDDEVVPEKTGKRQVSSPVRETMDTGKHTAAEDYSDLWQEEGSRASASPDPAFSGKVSSQEPDLFLEGAASRPGRGRFQRRNARQARQNDAPVDTQQGPHPDRSSPAEVGSVSVEEGEQALVGSNSQVNAEEHDESVTSEASDDTGMFFQPDKPATYDRKRRDRRQPKTDKLDLSLLLNEGESLQPEPSPQKQPASAQPNPFVDTPPRFAAFPASPTKSSPLRRELHSSEITTPSRLQDESTLPVGQSSPFHSRIEGDTMLSTASDQRQLLAELEGADVTSNSIRVLRAEADEYLDAYSNQERSLNEIEEVTEYSRTMQEDSSIMPSSPPIARQRYMQPVASSSYTPSSAAKHPQSDIPSEATPTPLGREMAPQSETFADSSFVSTSSAGRSDGVRAAAQLQRESSASAGSSPARAHPILSRFTPLPRIEPWTKTHYKTLDKLHTAHLKHPELFCSLTVPPTKLSRANAALLASFAATTEKNYVGAQVSAWGYTFTMTPELITMCEVFMHLLTLSSVDDYERLSGREIEMGDVGPGRNGEKIGRAEVMRRLCTVVLGEYVRADEKKGFKVNKAGVLKIVGAGGEVL</sequence>
<evidence type="ECO:0000313" key="7">
    <source>
        <dbReference type="EMBL" id="KAF3008464.1"/>
    </source>
</evidence>
<comment type="subcellular location">
    <subcellularLocation>
        <location evidence="1">Nucleus</location>
    </subcellularLocation>
</comment>
<evidence type="ECO:0000256" key="4">
    <source>
        <dbReference type="ARBA" id="ARBA00023242"/>
    </source>
</evidence>
<comment type="caution">
    <text evidence="7">The sequence shown here is derived from an EMBL/GenBank/DDBJ whole genome shotgun (WGS) entry which is preliminary data.</text>
</comment>
<feature type="compositionally biased region" description="Basic and acidic residues" evidence="6">
    <location>
        <begin position="762"/>
        <end position="780"/>
    </location>
</feature>
<dbReference type="PRINTS" id="PR00929">
    <property type="entry name" value="ATHOOK"/>
</dbReference>
<evidence type="ECO:0000256" key="3">
    <source>
        <dbReference type="ARBA" id="ARBA00023125"/>
    </source>
</evidence>
<feature type="compositionally biased region" description="Polar residues" evidence="6">
    <location>
        <begin position="48"/>
        <end position="60"/>
    </location>
</feature>
<proteinExistence type="predicted"/>
<feature type="compositionally biased region" description="Polar residues" evidence="6">
    <location>
        <begin position="947"/>
        <end position="956"/>
    </location>
</feature>
<dbReference type="InterPro" id="IPR000637">
    <property type="entry name" value="HMGI/Y_DNA-bd_CS"/>
</dbReference>
<feature type="compositionally biased region" description="Acidic residues" evidence="6">
    <location>
        <begin position="269"/>
        <end position="280"/>
    </location>
</feature>
<feature type="region of interest" description="Disordered" evidence="6">
    <location>
        <begin position="606"/>
        <end position="861"/>
    </location>
</feature>
<dbReference type="AlphaFoldDB" id="A0A9P4TMK6"/>
<evidence type="ECO:0000313" key="8">
    <source>
        <dbReference type="Proteomes" id="UP000801428"/>
    </source>
</evidence>
<evidence type="ECO:0000256" key="1">
    <source>
        <dbReference type="ARBA" id="ARBA00004123"/>
    </source>
</evidence>
<evidence type="ECO:0000256" key="5">
    <source>
        <dbReference type="SAM" id="Coils"/>
    </source>
</evidence>
<feature type="compositionally biased region" description="Low complexity" evidence="6">
    <location>
        <begin position="1012"/>
        <end position="1023"/>
    </location>
</feature>
<feature type="compositionally biased region" description="Low complexity" evidence="6">
    <location>
        <begin position="797"/>
        <end position="808"/>
    </location>
</feature>
<feature type="compositionally biased region" description="Basic and acidic residues" evidence="6">
    <location>
        <begin position="628"/>
        <end position="638"/>
    </location>
</feature>
<keyword evidence="4" id="KW-0539">Nucleus</keyword>
<evidence type="ECO:0000256" key="6">
    <source>
        <dbReference type="SAM" id="MobiDB-lite"/>
    </source>
</evidence>
<keyword evidence="2" id="KW-0677">Repeat</keyword>
<dbReference type="OrthoDB" id="3946221at2759"/>
<feature type="compositionally biased region" description="Basic and acidic residues" evidence="6">
    <location>
        <begin position="477"/>
        <end position="499"/>
    </location>
</feature>
<name>A0A9P4TMK6_CURKU</name>